<keyword evidence="2" id="KW-1185">Reference proteome</keyword>
<dbReference type="Proteomes" id="UP000515847">
    <property type="component" value="Chromosome"/>
</dbReference>
<evidence type="ECO:0000313" key="2">
    <source>
        <dbReference type="Proteomes" id="UP000515847"/>
    </source>
</evidence>
<dbReference type="EMBL" id="CP045798">
    <property type="protein sequence ID" value="QNB44893.1"/>
    <property type="molecule type" value="Genomic_DNA"/>
</dbReference>
<proteinExistence type="predicted"/>
<protein>
    <recommendedName>
        <fullName evidence="3">Peptidase C39-like domain-containing protein</fullName>
    </recommendedName>
</protein>
<dbReference type="KEGG" id="tfr:BR63_00235"/>
<evidence type="ECO:0008006" key="3">
    <source>
        <dbReference type="Google" id="ProtNLM"/>
    </source>
</evidence>
<reference evidence="1 2" key="1">
    <citation type="journal article" date="2019" name="Front. Microbiol.">
        <title>Thermoanaerosceptrum fracticalcis gen. nov. sp. nov., a Novel Fumarate-Fermenting Microorganism From a Deep Fractured Carbonate Aquifer of the US Great Basin.</title>
        <authorList>
            <person name="Hamilton-Brehm S.D."/>
            <person name="Stewart L.E."/>
            <person name="Zavarin M."/>
            <person name="Caldwell M."/>
            <person name="Lawson P.A."/>
            <person name="Onstott T.C."/>
            <person name="Grzymski J."/>
            <person name="Neveux I."/>
            <person name="Lollar B.S."/>
            <person name="Russell C.E."/>
            <person name="Moser D.P."/>
        </authorList>
    </citation>
    <scope>NUCLEOTIDE SEQUENCE [LARGE SCALE GENOMIC DNA]</scope>
    <source>
        <strain evidence="1 2">DRI-13</strain>
    </source>
</reference>
<sequence length="204" mass="22984">MKKFICVLVLFIMVFGATVVYGAEQEMINLIETNDEKTIEKAAKEESKQWQKVMDYINKQNNKSIPGIITPKWIYPVSKSLFVPLHTQQTHYWCGPASTLAIIDYNGRAGQVSGSTEYQKQNTIATQSGTTNSGSNTLNLRNTLNNYVSNIHYFNVKKINGASGDYDALFNLIDYNIFNLNQPVMVLVKTSYLPYRSYAVGGNK</sequence>
<dbReference type="AlphaFoldDB" id="A0A7G6DYI9"/>
<organism evidence="1 2">
    <name type="scientific">Thermanaerosceptrum fracticalcis</name>
    <dbReference type="NCBI Taxonomy" id="1712410"/>
    <lineage>
        <taxon>Bacteria</taxon>
        <taxon>Bacillati</taxon>
        <taxon>Bacillota</taxon>
        <taxon>Clostridia</taxon>
        <taxon>Eubacteriales</taxon>
        <taxon>Peptococcaceae</taxon>
        <taxon>Thermanaerosceptrum</taxon>
    </lineage>
</organism>
<evidence type="ECO:0000313" key="1">
    <source>
        <dbReference type="EMBL" id="QNB44893.1"/>
    </source>
</evidence>
<dbReference type="RefSeq" id="WP_187142776.1">
    <property type="nucleotide sequence ID" value="NZ_CP045798.1"/>
</dbReference>
<name>A0A7G6DYI9_THEFR</name>
<accession>A0A7G6DYI9</accession>
<gene>
    <name evidence="1" type="ORF">BR63_00235</name>
</gene>